<dbReference type="EMBL" id="KF147891">
    <property type="protein sequence ID" value="AGS82095.1"/>
    <property type="molecule type" value="Genomic_DNA"/>
</dbReference>
<keyword evidence="3" id="KW-1185">Reference proteome</keyword>
<name>S5VZP9_9CAUD</name>
<dbReference type="RefSeq" id="YP_008433542.1">
    <property type="nucleotide sequence ID" value="NC_022096.1"/>
</dbReference>
<dbReference type="Proteomes" id="UP000015545">
    <property type="component" value="Segment"/>
</dbReference>
<feature type="region of interest" description="Disordered" evidence="1">
    <location>
        <begin position="167"/>
        <end position="189"/>
    </location>
</feature>
<accession>S5VZP9</accession>
<proteinExistence type="predicted"/>
<feature type="region of interest" description="Disordered" evidence="1">
    <location>
        <begin position="113"/>
        <end position="138"/>
    </location>
</feature>
<organism evidence="2 3">
    <name type="scientific">Pseudomonas phage PaBG</name>
    <dbReference type="NCBI Taxonomy" id="1335230"/>
    <lineage>
        <taxon>Viruses</taxon>
        <taxon>Duplodnaviria</taxon>
        <taxon>Heunggongvirae</taxon>
        <taxon>Uroviricota</taxon>
        <taxon>Caudoviricetes</taxon>
        <taxon>Baikalvirus</taxon>
        <taxon>Baikalvirus PaBG</taxon>
    </lineage>
</organism>
<evidence type="ECO:0000313" key="3">
    <source>
        <dbReference type="Proteomes" id="UP000015545"/>
    </source>
</evidence>
<feature type="region of interest" description="Disordered" evidence="1">
    <location>
        <begin position="234"/>
        <end position="288"/>
    </location>
</feature>
<evidence type="ECO:0000313" key="2">
    <source>
        <dbReference type="EMBL" id="AGS82095.1"/>
    </source>
</evidence>
<feature type="compositionally biased region" description="Low complexity" evidence="1">
    <location>
        <begin position="241"/>
        <end position="256"/>
    </location>
</feature>
<evidence type="ECO:0000256" key="1">
    <source>
        <dbReference type="SAM" id="MobiDB-lite"/>
    </source>
</evidence>
<feature type="compositionally biased region" description="Basic and acidic residues" evidence="1">
    <location>
        <begin position="167"/>
        <end position="176"/>
    </location>
</feature>
<sequence>MALIHINADGSFEAVAAGSSFDTAYKELKAKVTALKADIAAARKTVNPLKRIAGLKLQLQHAQPKRAAKIKEMINGLRTKFNLSPKATIGGTQRAVDKMETQLAKVEARIEKLREKNSNRLQPKTPAKKASQPTAKKAVTRKVSFDTEARRAARETTMGIKGKLRELDAKSKEPTKKKPAKATVKHPGSVSTGAKATVLATIKQIKADIAKGLTGPKLARAQAELKKQRAALRELRKGESAKNAAAVAPRAKASKAGMGSADKKPSSNEKRIESLRAKLKPLKPGSPEYRQIMTKIKTLQGRSPVGGNR</sequence>
<reference evidence="2 3" key="1">
    <citation type="journal article" date="2014" name="Genome Announc.">
        <title>Complete Genome Sequence of the Novel Giant Pseudomonas Phage PaBG.</title>
        <authorList>
            <person name="Sykilinda N.N."/>
            <person name="Bondar A.A."/>
            <person name="Gorshkova A.S."/>
            <person name="Kurochkina L.P."/>
            <person name="Kulikov E.E."/>
            <person name="Shneider M.M."/>
            <person name="Kadykov V.A."/>
            <person name="Solovjeva N.V."/>
            <person name="Kabilov M.R."/>
            <person name="Mesyanzhinov V.V."/>
            <person name="Vlassov V.V."/>
            <person name="Drukker V.V."/>
            <person name="Miroshnikov K.A."/>
        </authorList>
    </citation>
    <scope>NUCLEOTIDE SEQUENCE [LARGE SCALE GENOMIC DNA]</scope>
</reference>
<dbReference type="KEGG" id="vg:16574897"/>
<gene>
    <name evidence="2" type="ORF">PaBG_00211</name>
</gene>
<protein>
    <submittedName>
        <fullName evidence="2">Uncharacterized protein</fullName>
    </submittedName>
</protein>
<feature type="compositionally biased region" description="Basic and acidic residues" evidence="1">
    <location>
        <begin position="261"/>
        <end position="276"/>
    </location>
</feature>